<name>A0ABU9H6Y0_9GAMM</name>
<accession>A0ABU9H6Y0</accession>
<feature type="non-terminal residue" evidence="1">
    <location>
        <position position="1"/>
    </location>
</feature>
<dbReference type="Proteomes" id="UP001371391">
    <property type="component" value="Unassembled WGS sequence"/>
</dbReference>
<gene>
    <name evidence="1" type="ORF">V6257_20705</name>
</gene>
<protein>
    <submittedName>
        <fullName evidence="1">DNA internalization-related competence protein ComEC/Rec2</fullName>
    </submittedName>
</protein>
<proteinExistence type="predicted"/>
<dbReference type="Gene3D" id="3.60.15.10">
    <property type="entry name" value="Ribonuclease Z/Hydroxyacylglutathione hydrolase-like"/>
    <property type="match status" value="1"/>
</dbReference>
<reference evidence="1 2" key="1">
    <citation type="submission" date="2024-02" db="EMBL/GenBank/DDBJ databases">
        <title>Bacteria isolated from the canopy kelp, Nereocystis luetkeana.</title>
        <authorList>
            <person name="Pfister C.A."/>
            <person name="Younker I.T."/>
            <person name="Light S.H."/>
        </authorList>
    </citation>
    <scope>NUCLEOTIDE SEQUENCE [LARGE SCALE GENOMIC DNA]</scope>
    <source>
        <strain evidence="1 2">TI.1.03</strain>
    </source>
</reference>
<evidence type="ECO:0000313" key="2">
    <source>
        <dbReference type="Proteomes" id="UP001371391"/>
    </source>
</evidence>
<dbReference type="InterPro" id="IPR036866">
    <property type="entry name" value="RibonucZ/Hydroxyglut_hydro"/>
</dbReference>
<dbReference type="SUPFAM" id="SSF56281">
    <property type="entry name" value="Metallo-hydrolase/oxidoreductase"/>
    <property type="match status" value="1"/>
</dbReference>
<keyword evidence="2" id="KW-1185">Reference proteome</keyword>
<comment type="caution">
    <text evidence="1">The sequence shown here is derived from an EMBL/GenBank/DDBJ whole genome shotgun (WGS) entry which is preliminary data.</text>
</comment>
<dbReference type="PANTHER" id="PTHR30619:SF1">
    <property type="entry name" value="RECOMBINATION PROTEIN 2"/>
    <property type="match status" value="1"/>
</dbReference>
<feature type="non-terminal residue" evidence="1">
    <location>
        <position position="72"/>
    </location>
</feature>
<dbReference type="EMBL" id="JBAKAW010000208">
    <property type="protein sequence ID" value="MEL0657412.1"/>
    <property type="molecule type" value="Genomic_DNA"/>
</dbReference>
<evidence type="ECO:0000313" key="1">
    <source>
        <dbReference type="EMBL" id="MEL0657412.1"/>
    </source>
</evidence>
<sequence>VVRVSSNTHSVLFTGDISKSREASLLADNTPLKSRVMLSPHHGSDTSSSVNFNSEVAPKVVILSSAYKGHWE</sequence>
<dbReference type="PANTHER" id="PTHR30619">
    <property type="entry name" value="DNA INTERNALIZATION/COMPETENCE PROTEIN COMEC/REC2"/>
    <property type="match status" value="1"/>
</dbReference>
<organism evidence="1 2">
    <name type="scientific">Pseudoalteromonas issachenkonii</name>
    <dbReference type="NCBI Taxonomy" id="152297"/>
    <lineage>
        <taxon>Bacteria</taxon>
        <taxon>Pseudomonadati</taxon>
        <taxon>Pseudomonadota</taxon>
        <taxon>Gammaproteobacteria</taxon>
        <taxon>Alteromonadales</taxon>
        <taxon>Pseudoalteromonadaceae</taxon>
        <taxon>Pseudoalteromonas</taxon>
    </lineage>
</organism>
<dbReference type="InterPro" id="IPR052159">
    <property type="entry name" value="Competence_DNA_uptake"/>
</dbReference>